<dbReference type="Proteomes" id="UP000277300">
    <property type="component" value="Unassembled WGS sequence"/>
</dbReference>
<keyword evidence="4 5" id="KW-0904">Protein phosphatase</keyword>
<evidence type="ECO:0000256" key="2">
    <source>
        <dbReference type="ARBA" id="ARBA00022723"/>
    </source>
</evidence>
<evidence type="ECO:0000313" key="8">
    <source>
        <dbReference type="EMBL" id="RLN58713.1"/>
    </source>
</evidence>
<accession>A0A3F2RST3</accession>
<dbReference type="InterPro" id="IPR001932">
    <property type="entry name" value="PPM-type_phosphatase-like_dom"/>
</dbReference>
<feature type="region of interest" description="Disordered" evidence="6">
    <location>
        <begin position="1"/>
        <end position="23"/>
    </location>
</feature>
<evidence type="ECO:0000256" key="6">
    <source>
        <dbReference type="SAM" id="MobiDB-lite"/>
    </source>
</evidence>
<keyword evidence="2" id="KW-0479">Metal-binding</keyword>
<evidence type="ECO:0000256" key="1">
    <source>
        <dbReference type="ARBA" id="ARBA00004170"/>
    </source>
</evidence>
<dbReference type="InterPro" id="IPR015655">
    <property type="entry name" value="PP2C"/>
</dbReference>
<reference evidence="10 11" key="1">
    <citation type="submission" date="2018-07" db="EMBL/GenBank/DDBJ databases">
        <title>Genome sequencing of oomycete isolates from Chile give support for New Zealand origin for Phytophthora kernoviae and make available the first Nothophytophthora sp. genome.</title>
        <authorList>
            <person name="Studholme D.J."/>
            <person name="Sanfuentes E."/>
            <person name="Panda P."/>
            <person name="Hill R."/>
            <person name="Sambles C."/>
            <person name="Grant M."/>
            <person name="Williams N.M."/>
            <person name="Mcdougal R.L."/>
        </authorList>
    </citation>
    <scope>NUCLEOTIDE SEQUENCE [LARGE SCALE GENOMIC DNA]</scope>
    <source>
        <strain evidence="9">Chile6</strain>
        <strain evidence="8">Chile7</strain>
    </source>
</reference>
<dbReference type="InterPro" id="IPR000222">
    <property type="entry name" value="PP2C_BS"/>
</dbReference>
<evidence type="ECO:0000256" key="5">
    <source>
        <dbReference type="RuleBase" id="RU003465"/>
    </source>
</evidence>
<dbReference type="SMART" id="SM00332">
    <property type="entry name" value="PP2Cc"/>
    <property type="match status" value="1"/>
</dbReference>
<evidence type="ECO:0000313" key="10">
    <source>
        <dbReference type="Proteomes" id="UP000277300"/>
    </source>
</evidence>
<organism evidence="9 10">
    <name type="scientific">Phytophthora kernoviae</name>
    <dbReference type="NCBI Taxonomy" id="325452"/>
    <lineage>
        <taxon>Eukaryota</taxon>
        <taxon>Sar</taxon>
        <taxon>Stramenopiles</taxon>
        <taxon>Oomycota</taxon>
        <taxon>Peronosporomycetes</taxon>
        <taxon>Peronosporales</taxon>
        <taxon>Peronosporaceae</taxon>
        <taxon>Phytophthora</taxon>
    </lineage>
</organism>
<dbReference type="GO" id="GO:0016020">
    <property type="term" value="C:membrane"/>
    <property type="evidence" value="ECO:0007669"/>
    <property type="project" value="UniProtKB-SubCell"/>
</dbReference>
<feature type="domain" description="PPM-type phosphatase" evidence="7">
    <location>
        <begin position="104"/>
        <end position="371"/>
    </location>
</feature>
<dbReference type="OrthoDB" id="416093at2759"/>
<dbReference type="EMBL" id="MBDO02000093">
    <property type="protein sequence ID" value="RLN63557.1"/>
    <property type="molecule type" value="Genomic_DNA"/>
</dbReference>
<comment type="caution">
    <text evidence="9">The sequence shown here is derived from an EMBL/GenBank/DDBJ whole genome shotgun (WGS) entry which is preliminary data.</text>
</comment>
<dbReference type="Pfam" id="PF00481">
    <property type="entry name" value="PP2C"/>
    <property type="match status" value="1"/>
</dbReference>
<evidence type="ECO:0000313" key="9">
    <source>
        <dbReference type="EMBL" id="RLN63557.1"/>
    </source>
</evidence>
<dbReference type="PANTHER" id="PTHR47992">
    <property type="entry name" value="PROTEIN PHOSPHATASE"/>
    <property type="match status" value="1"/>
</dbReference>
<dbReference type="EMBL" id="MBAD02001089">
    <property type="protein sequence ID" value="RLN58713.1"/>
    <property type="molecule type" value="Genomic_DNA"/>
</dbReference>
<evidence type="ECO:0000256" key="4">
    <source>
        <dbReference type="ARBA" id="ARBA00022912"/>
    </source>
</evidence>
<comment type="similarity">
    <text evidence="5">Belongs to the PP2C family.</text>
</comment>
<dbReference type="Proteomes" id="UP000284657">
    <property type="component" value="Unassembled WGS sequence"/>
</dbReference>
<dbReference type="PROSITE" id="PS01032">
    <property type="entry name" value="PPM_1"/>
    <property type="match status" value="1"/>
</dbReference>
<dbReference type="InterPro" id="IPR036457">
    <property type="entry name" value="PPM-type-like_dom_sf"/>
</dbReference>
<dbReference type="AlphaFoldDB" id="A0A3F2RST3"/>
<dbReference type="GO" id="GO:0046872">
    <property type="term" value="F:metal ion binding"/>
    <property type="evidence" value="ECO:0007669"/>
    <property type="project" value="UniProtKB-KW"/>
</dbReference>
<evidence type="ECO:0000313" key="11">
    <source>
        <dbReference type="Proteomes" id="UP000284657"/>
    </source>
</evidence>
<dbReference type="CDD" id="cd00143">
    <property type="entry name" value="PP2Cc"/>
    <property type="match status" value="1"/>
</dbReference>
<dbReference type="SUPFAM" id="SSF81606">
    <property type="entry name" value="PP2C-like"/>
    <property type="match status" value="1"/>
</dbReference>
<protein>
    <recommendedName>
        <fullName evidence="7">PPM-type phosphatase domain-containing protein</fullName>
    </recommendedName>
</protein>
<evidence type="ECO:0000259" key="7">
    <source>
        <dbReference type="PROSITE" id="PS51746"/>
    </source>
</evidence>
<dbReference type="PROSITE" id="PS51746">
    <property type="entry name" value="PPM_2"/>
    <property type="match status" value="1"/>
</dbReference>
<comment type="subcellular location">
    <subcellularLocation>
        <location evidence="1">Membrane</location>
        <topology evidence="1">Peripheral membrane protein</topology>
    </subcellularLocation>
</comment>
<gene>
    <name evidence="8" type="ORF">BBJ29_001593</name>
    <name evidence="9" type="ORF">BBP00_00004053</name>
</gene>
<evidence type="ECO:0000256" key="3">
    <source>
        <dbReference type="ARBA" id="ARBA00022801"/>
    </source>
</evidence>
<keyword evidence="3 5" id="KW-0378">Hydrolase</keyword>
<proteinExistence type="inferred from homology"/>
<dbReference type="GO" id="GO:0004722">
    <property type="term" value="F:protein serine/threonine phosphatase activity"/>
    <property type="evidence" value="ECO:0007669"/>
    <property type="project" value="InterPro"/>
</dbReference>
<name>A0A3F2RST3_9STRA</name>
<sequence>MLLSRRNIGEPRRSSIGSEEYTRPERSSFFGRRLARFLRRSSTVSVAADQQGNNDNNPCPTTTTRRLRTVASSASLRDPSSRTELPPIGAVDPEITFTLDISKGFAVSTKNGARLGNEDRFRAIDNLDLYGRALLAVTPRSVPPFYGDLLKEKVLESFVVEGRAPALRVRNLLQQSRAEDTQFFGVYDGHGGARASSLLALLFPVYLLAAPEYKTDLKAACRSASLAINDEILKREEAGHCEGGATAVTLLIRGNTAVVSNTGDCRAIVVAKKGKAEQVTQLTTDHKASNETEKARIEESGGMVLYVKGVARVNGRLAVARAFGDAELSQLVIADPEVTEHELQPEDEYIVIASDGLWDVLTNEQVAVCIR</sequence>
<dbReference type="Gene3D" id="3.60.40.10">
    <property type="entry name" value="PPM-type phosphatase domain"/>
    <property type="match status" value="1"/>
</dbReference>
<feature type="region of interest" description="Disordered" evidence="6">
    <location>
        <begin position="69"/>
        <end position="89"/>
    </location>
</feature>